<evidence type="ECO:0000313" key="2">
    <source>
        <dbReference type="EMBL" id="QJI03863.1"/>
    </source>
</evidence>
<proteinExistence type="predicted"/>
<organism evidence="1">
    <name type="scientific">viral metagenome</name>
    <dbReference type="NCBI Taxonomy" id="1070528"/>
    <lineage>
        <taxon>unclassified sequences</taxon>
        <taxon>metagenomes</taxon>
        <taxon>organismal metagenomes</taxon>
    </lineage>
</organism>
<reference evidence="1" key="1">
    <citation type="submission" date="2020-03" db="EMBL/GenBank/DDBJ databases">
        <title>The deep terrestrial virosphere.</title>
        <authorList>
            <person name="Holmfeldt K."/>
            <person name="Nilsson E."/>
            <person name="Simone D."/>
            <person name="Lopez-Fernandez M."/>
            <person name="Wu X."/>
            <person name="de Brujin I."/>
            <person name="Lundin D."/>
            <person name="Andersson A."/>
            <person name="Bertilsson S."/>
            <person name="Dopson M."/>
        </authorList>
    </citation>
    <scope>NUCLEOTIDE SEQUENCE</scope>
    <source>
        <strain evidence="1">TM448A03496</strain>
        <strain evidence="2">TM448B05255</strain>
    </source>
</reference>
<sequence length="77" mass="8651">METYLITYTSKKGRVIRIKARGNNSEEAMASYAQRRVFGGNSIFCNVSTKTIDADTCGCEWGVFRADGIRVMVTKFE</sequence>
<accession>A0A6H2A1G1</accession>
<dbReference type="EMBL" id="MT144419">
    <property type="protein sequence ID" value="QJA53407.1"/>
    <property type="molecule type" value="Genomic_DNA"/>
</dbReference>
<evidence type="ECO:0000313" key="1">
    <source>
        <dbReference type="EMBL" id="QJA53407.1"/>
    </source>
</evidence>
<dbReference type="EMBL" id="MT145126">
    <property type="protein sequence ID" value="QJI03863.1"/>
    <property type="molecule type" value="Genomic_DNA"/>
</dbReference>
<name>A0A6H2A1G1_9ZZZZ</name>
<dbReference type="AlphaFoldDB" id="A0A6H2A1G1"/>
<gene>
    <name evidence="1" type="ORF">TM448A03496_0013</name>
    <name evidence="2" type="ORF">TM448B05255_0005</name>
</gene>
<protein>
    <submittedName>
        <fullName evidence="1">Uncharacterized protein</fullName>
    </submittedName>
</protein>